<gene>
    <name evidence="2" type="ORF">EVEC_LOCUS3145</name>
</gene>
<keyword evidence="1" id="KW-0812">Transmembrane</keyword>
<reference evidence="2 3" key="2">
    <citation type="submission" date="2018-10" db="EMBL/GenBank/DDBJ databases">
        <authorList>
            <consortium name="Pathogen Informatics"/>
        </authorList>
    </citation>
    <scope>NUCLEOTIDE SEQUENCE [LARGE SCALE GENOMIC DNA]</scope>
</reference>
<evidence type="ECO:0000256" key="1">
    <source>
        <dbReference type="SAM" id="Phobius"/>
    </source>
</evidence>
<name>A0A0N4V0J3_ENTVE</name>
<accession>A0A0N4V0J3</accession>
<evidence type="ECO:0000313" key="4">
    <source>
        <dbReference type="WBParaSite" id="EVEC_0000343701-mRNA-1"/>
    </source>
</evidence>
<feature type="transmembrane region" description="Helical" evidence="1">
    <location>
        <begin position="285"/>
        <end position="311"/>
    </location>
</feature>
<dbReference type="AlphaFoldDB" id="A0A0N4V0J3"/>
<protein>
    <submittedName>
        <fullName evidence="4">BRICHOS domain-containing protein</fullName>
    </submittedName>
</protein>
<keyword evidence="1" id="KW-0472">Membrane</keyword>
<sequence>MDYGSGKTFEEQEIIEHYVTECRRTVPISHNNFLENGTIQRSSTAERSLEEQTFSQTFRNGGANDSLLQSTNGFIENDTEKRFLNTGERDYSRDGTFLQSLGTSAVPQSSSRETSHVYSNGKIESYGYDVHEVHTSEGGARIVQTRGSGLINNGEGPAIEQRDRSITEQHTADGRKIERNTTLIEERIVGERRPGITSVLKNGTKDVTFVDPISSLPRKNSYKRMQQGQLDDSVDVYTPRSNVSLMQGTRLASKSSEDYTISQRIISFFQKLFSRIRETEWTPRLIGLVILLLLLLILFFVLLGIIISAALGGFSTKKLILYPPICEECRRRSPPDAFDQKPSTLYIHYYNSRQTHLEIKGNPPLKSHSFTAIDFETGYIAIADHALKDTTGKHFVCFVMPLDRTALPNMDALKDAVASSNTEVQTEFGWQEYWQFQPEQIDTITAERKFSEKIEQCIDARWYMLKQTVYTRDGKCSDCYDFCLPDYSIQRLQKYKDDMTLNIRRLDCFRLYVPEWTKFQIRSDNQGGHWQYPNLESGDRNTFVGWK</sequence>
<dbReference type="EMBL" id="UXUI01007519">
    <property type="protein sequence ID" value="VDD88002.1"/>
    <property type="molecule type" value="Genomic_DNA"/>
</dbReference>
<dbReference type="Proteomes" id="UP000274131">
    <property type="component" value="Unassembled WGS sequence"/>
</dbReference>
<dbReference type="OrthoDB" id="5838366at2759"/>
<keyword evidence="3" id="KW-1185">Reference proteome</keyword>
<evidence type="ECO:0000313" key="2">
    <source>
        <dbReference type="EMBL" id="VDD88002.1"/>
    </source>
</evidence>
<proteinExistence type="predicted"/>
<keyword evidence="1" id="KW-1133">Transmembrane helix</keyword>
<dbReference type="WBParaSite" id="EVEC_0000343701-mRNA-1">
    <property type="protein sequence ID" value="EVEC_0000343701-mRNA-1"/>
    <property type="gene ID" value="EVEC_0000343701"/>
</dbReference>
<organism evidence="4">
    <name type="scientific">Enterobius vermicularis</name>
    <name type="common">Human pinworm</name>
    <dbReference type="NCBI Taxonomy" id="51028"/>
    <lineage>
        <taxon>Eukaryota</taxon>
        <taxon>Metazoa</taxon>
        <taxon>Ecdysozoa</taxon>
        <taxon>Nematoda</taxon>
        <taxon>Chromadorea</taxon>
        <taxon>Rhabditida</taxon>
        <taxon>Spirurina</taxon>
        <taxon>Oxyuridomorpha</taxon>
        <taxon>Oxyuroidea</taxon>
        <taxon>Oxyuridae</taxon>
        <taxon>Enterobius</taxon>
    </lineage>
</organism>
<reference evidence="4" key="1">
    <citation type="submission" date="2017-02" db="UniProtKB">
        <authorList>
            <consortium name="WormBaseParasite"/>
        </authorList>
    </citation>
    <scope>IDENTIFICATION</scope>
</reference>
<evidence type="ECO:0000313" key="3">
    <source>
        <dbReference type="Proteomes" id="UP000274131"/>
    </source>
</evidence>